<proteinExistence type="predicted"/>
<dbReference type="AlphaFoldDB" id="W2SRG9"/>
<evidence type="ECO:0000313" key="1">
    <source>
        <dbReference type="EMBL" id="ETN71456.1"/>
    </source>
</evidence>
<dbReference type="Proteomes" id="UP000053676">
    <property type="component" value="Unassembled WGS sequence"/>
</dbReference>
<organism evidence="1 2">
    <name type="scientific">Necator americanus</name>
    <name type="common">Human hookworm</name>
    <dbReference type="NCBI Taxonomy" id="51031"/>
    <lineage>
        <taxon>Eukaryota</taxon>
        <taxon>Metazoa</taxon>
        <taxon>Ecdysozoa</taxon>
        <taxon>Nematoda</taxon>
        <taxon>Chromadorea</taxon>
        <taxon>Rhabditida</taxon>
        <taxon>Rhabditina</taxon>
        <taxon>Rhabditomorpha</taxon>
        <taxon>Strongyloidea</taxon>
        <taxon>Ancylostomatidae</taxon>
        <taxon>Bunostominae</taxon>
        <taxon>Necator</taxon>
    </lineage>
</organism>
<evidence type="ECO:0000313" key="2">
    <source>
        <dbReference type="Proteomes" id="UP000053676"/>
    </source>
</evidence>
<sequence length="71" mass="8139">MDYGKIALRLRSQRPPTIVQSDASFRKCTKKPPYHGCFLIDGYIVCRVKVKCVAAKCMIMIEFDHIHHTDG</sequence>
<gene>
    <name evidence="1" type="ORF">NECAME_14217</name>
</gene>
<protein>
    <submittedName>
        <fullName evidence="1">Uncharacterized protein</fullName>
    </submittedName>
</protein>
<name>W2SRG9_NECAM</name>
<keyword evidence="2" id="KW-1185">Reference proteome</keyword>
<dbReference type="EMBL" id="KI668251">
    <property type="protein sequence ID" value="ETN71456.1"/>
    <property type="molecule type" value="Genomic_DNA"/>
</dbReference>
<accession>W2SRG9</accession>
<reference evidence="2" key="1">
    <citation type="journal article" date="2014" name="Nat. Genet.">
        <title>Genome of the human hookworm Necator americanus.</title>
        <authorList>
            <person name="Tang Y.T."/>
            <person name="Gao X."/>
            <person name="Rosa B.A."/>
            <person name="Abubucker S."/>
            <person name="Hallsworth-Pepin K."/>
            <person name="Martin J."/>
            <person name="Tyagi R."/>
            <person name="Heizer E."/>
            <person name="Zhang X."/>
            <person name="Bhonagiri-Palsikar V."/>
            <person name="Minx P."/>
            <person name="Warren W.C."/>
            <person name="Wang Q."/>
            <person name="Zhan B."/>
            <person name="Hotez P.J."/>
            <person name="Sternberg P.W."/>
            <person name="Dougall A."/>
            <person name="Gaze S.T."/>
            <person name="Mulvenna J."/>
            <person name="Sotillo J."/>
            <person name="Ranganathan S."/>
            <person name="Rabelo E.M."/>
            <person name="Wilson R.K."/>
            <person name="Felgner P.L."/>
            <person name="Bethony J."/>
            <person name="Hawdon J.M."/>
            <person name="Gasser R.B."/>
            <person name="Loukas A."/>
            <person name="Mitreva M."/>
        </authorList>
    </citation>
    <scope>NUCLEOTIDE SEQUENCE [LARGE SCALE GENOMIC DNA]</scope>
</reference>
<dbReference type="KEGG" id="nai:NECAME_14217"/>